<evidence type="ECO:0000313" key="1">
    <source>
        <dbReference type="EMBL" id="MBP2360181.1"/>
    </source>
</evidence>
<dbReference type="Proteomes" id="UP001519311">
    <property type="component" value="Unassembled WGS sequence"/>
</dbReference>
<gene>
    <name evidence="1" type="ORF">JOF59_002581</name>
</gene>
<protein>
    <submittedName>
        <fullName evidence="1">Uncharacterized protein</fullName>
    </submittedName>
</protein>
<evidence type="ECO:0000313" key="2">
    <source>
        <dbReference type="Proteomes" id="UP001519311"/>
    </source>
</evidence>
<proteinExistence type="predicted"/>
<name>A0ABS4V8F6_9ACTN</name>
<accession>A0ABS4V8F6</accession>
<keyword evidence="2" id="KW-1185">Reference proteome</keyword>
<organism evidence="1 2">
    <name type="scientific">Streptomyces clavifer</name>
    <dbReference type="NCBI Taxonomy" id="68188"/>
    <lineage>
        <taxon>Bacteria</taxon>
        <taxon>Bacillati</taxon>
        <taxon>Actinomycetota</taxon>
        <taxon>Actinomycetes</taxon>
        <taxon>Kitasatosporales</taxon>
        <taxon>Streptomycetaceae</taxon>
        <taxon>Streptomyces</taxon>
    </lineage>
</organism>
<reference evidence="1 2" key="1">
    <citation type="submission" date="2021-03" db="EMBL/GenBank/DDBJ databases">
        <title>Sequencing the genomes of 1000 actinobacteria strains.</title>
        <authorList>
            <person name="Klenk H.-P."/>
        </authorList>
    </citation>
    <scope>NUCLEOTIDE SEQUENCE [LARGE SCALE GENOMIC DNA]</scope>
    <source>
        <strain evidence="1 2">DSM 40843</strain>
    </source>
</reference>
<comment type="caution">
    <text evidence="1">The sequence shown here is derived from an EMBL/GenBank/DDBJ whole genome shotgun (WGS) entry which is preliminary data.</text>
</comment>
<sequence>MAADVLHLHTSLGIEQIKKIFSSTLQYSRKVEFGTVQGNDNPFDENADFQAYASLKTLFGGWIVQIYITERGDVREVQLVALGSSALGRALHGLRNAYSRSDSREKASAVVEQLRVVDPGLRTV</sequence>
<dbReference type="EMBL" id="JAGINS010000001">
    <property type="protein sequence ID" value="MBP2360181.1"/>
    <property type="molecule type" value="Genomic_DNA"/>
</dbReference>
<dbReference type="RefSeq" id="WP_124281762.1">
    <property type="nucleotide sequence ID" value="NZ_BMWJ01000004.1"/>
</dbReference>